<keyword evidence="4" id="KW-1185">Reference proteome</keyword>
<dbReference type="STRING" id="130081.M2YAG0"/>
<dbReference type="PANTHER" id="PTHR12455:SF0">
    <property type="entry name" value="NUCLEOLAR COMPLEX PROTEIN 4 HOMOLOG"/>
    <property type="match status" value="1"/>
</dbReference>
<feature type="domain" description="CCAAT-binding factor" evidence="2">
    <location>
        <begin position="301"/>
        <end position="473"/>
    </location>
</feature>
<evidence type="ECO:0000259" key="2">
    <source>
        <dbReference type="Pfam" id="PF03914"/>
    </source>
</evidence>
<dbReference type="InterPro" id="IPR005612">
    <property type="entry name" value="CCAAT-binding_factor"/>
</dbReference>
<dbReference type="Proteomes" id="UP000030680">
    <property type="component" value="Unassembled WGS sequence"/>
</dbReference>
<dbReference type="eggNOG" id="KOG2154">
    <property type="taxonomic scope" value="Eukaryota"/>
</dbReference>
<sequence length="497" mass="57322">MTEYTEPLLKKIIQLEVDISKNCADNCKYITGLFHCLKPNIQIPTSVRVKCLHAVRRILPLIFQTFQVNLFSQETESRTEKSLQQVEKWLKRQTTKLCIYLEELCVSNEEQVAQCALLIGTTISAQFNAWRPLFERQVTRILVASVEKKEGRKDWNHFVENVFSVYGDVALYTLEAISSLQSSEEATEAIDQDELFILYRIYELLSKGAQLLPKWVSNSNRLEEKVSIQVTIPIGEDIFRKRLRKTFTDAWLSFLLSRKLPEHLEFRILEDLGSNIIPWMTRPLQLVDHLSSLTEQRGIISIMALDALFVLIRDYGLDYPSFYEKLYSLLTVSNLTAAQKFLSFMSKLLLTSLNISEHMVLSFVKKLVRLSTRLPPVPCNWCLTCAIRLMLKYPSLACLVHRTTNQQGVSPFAFNTIESDSNTHTTEFSSTSKTFVSKDPFDEFQSTSDASNASSSCLWELQLIQRHYMKSVKNEKKNIILASQTRRYLRNGYNEVD</sequence>
<dbReference type="Pfam" id="PF03914">
    <property type="entry name" value="CBF"/>
    <property type="match status" value="1"/>
</dbReference>
<dbReference type="AlphaFoldDB" id="M2YAG0"/>
<name>M2YAG0_GALSU</name>
<dbReference type="GeneID" id="17091395"/>
<dbReference type="InterPro" id="IPR027193">
    <property type="entry name" value="Noc4"/>
</dbReference>
<protein>
    <recommendedName>
        <fullName evidence="2">CCAAT-binding factor domain-containing protein</fullName>
    </recommendedName>
</protein>
<evidence type="ECO:0000256" key="1">
    <source>
        <dbReference type="ARBA" id="ARBA00007797"/>
    </source>
</evidence>
<dbReference type="GO" id="GO:0042254">
    <property type="term" value="P:ribosome biogenesis"/>
    <property type="evidence" value="ECO:0007669"/>
    <property type="project" value="InterPro"/>
</dbReference>
<dbReference type="KEGG" id="gsl:Gasu_02050"/>
<evidence type="ECO:0000313" key="4">
    <source>
        <dbReference type="Proteomes" id="UP000030680"/>
    </source>
</evidence>
<dbReference type="EMBL" id="KB454484">
    <property type="protein sequence ID" value="EME32854.1"/>
    <property type="molecule type" value="Genomic_DNA"/>
</dbReference>
<proteinExistence type="inferred from homology"/>
<dbReference type="Gramene" id="EME32854">
    <property type="protein sequence ID" value="EME32854"/>
    <property type="gene ID" value="Gasu_02050"/>
</dbReference>
<organism evidence="3 4">
    <name type="scientific">Galdieria sulphuraria</name>
    <name type="common">Red alga</name>
    <dbReference type="NCBI Taxonomy" id="130081"/>
    <lineage>
        <taxon>Eukaryota</taxon>
        <taxon>Rhodophyta</taxon>
        <taxon>Bangiophyceae</taxon>
        <taxon>Galdieriales</taxon>
        <taxon>Galdieriaceae</taxon>
        <taxon>Galdieria</taxon>
    </lineage>
</organism>
<reference evidence="4" key="1">
    <citation type="journal article" date="2013" name="Science">
        <title>Gene transfer from bacteria and archaea facilitated evolution of an extremophilic eukaryote.</title>
        <authorList>
            <person name="Schonknecht G."/>
            <person name="Chen W.H."/>
            <person name="Ternes C.M."/>
            <person name="Barbier G.G."/>
            <person name="Shrestha R.P."/>
            <person name="Stanke M."/>
            <person name="Brautigam A."/>
            <person name="Baker B.J."/>
            <person name="Banfield J.F."/>
            <person name="Garavito R.M."/>
            <person name="Carr K."/>
            <person name="Wilkerson C."/>
            <person name="Rensing S.A."/>
            <person name="Gagneul D."/>
            <person name="Dickenson N.E."/>
            <person name="Oesterhelt C."/>
            <person name="Lercher M.J."/>
            <person name="Weber A.P."/>
        </authorList>
    </citation>
    <scope>NUCLEOTIDE SEQUENCE [LARGE SCALE GENOMIC DNA]</scope>
    <source>
        <strain evidence="4">074W</strain>
    </source>
</reference>
<evidence type="ECO:0000313" key="3">
    <source>
        <dbReference type="EMBL" id="EME32854.1"/>
    </source>
</evidence>
<comment type="similarity">
    <text evidence="1">Belongs to the CBF/MAK21 family.</text>
</comment>
<dbReference type="GO" id="GO:0032040">
    <property type="term" value="C:small-subunit processome"/>
    <property type="evidence" value="ECO:0007669"/>
    <property type="project" value="TreeGrafter"/>
</dbReference>
<dbReference type="OrthoDB" id="4760at2759"/>
<gene>
    <name evidence="3" type="ORF">Gasu_02050</name>
</gene>
<dbReference type="PANTHER" id="PTHR12455">
    <property type="entry name" value="NUCLEOLAR COMPLEX PROTEIN 4"/>
    <property type="match status" value="1"/>
</dbReference>
<accession>M2YAG0</accession>
<dbReference type="RefSeq" id="XP_005709374.1">
    <property type="nucleotide sequence ID" value="XM_005709317.1"/>
</dbReference>
<dbReference type="GO" id="GO:0030692">
    <property type="term" value="C:Noc4p-Nop14p complex"/>
    <property type="evidence" value="ECO:0007669"/>
    <property type="project" value="TreeGrafter"/>
</dbReference>